<keyword evidence="2" id="KW-1185">Reference proteome</keyword>
<dbReference type="EMBL" id="JAEHOE010000048">
    <property type="protein sequence ID" value="KAG2492004.1"/>
    <property type="molecule type" value="Genomic_DNA"/>
</dbReference>
<proteinExistence type="predicted"/>
<dbReference type="Proteomes" id="UP000612055">
    <property type="component" value="Unassembled WGS sequence"/>
</dbReference>
<organism evidence="1 2">
    <name type="scientific">Edaphochlamys debaryana</name>
    <dbReference type="NCBI Taxonomy" id="47281"/>
    <lineage>
        <taxon>Eukaryota</taxon>
        <taxon>Viridiplantae</taxon>
        <taxon>Chlorophyta</taxon>
        <taxon>core chlorophytes</taxon>
        <taxon>Chlorophyceae</taxon>
        <taxon>CS clade</taxon>
        <taxon>Chlamydomonadales</taxon>
        <taxon>Chlamydomonadales incertae sedis</taxon>
        <taxon>Edaphochlamys</taxon>
    </lineage>
</organism>
<protein>
    <submittedName>
        <fullName evidence="1">Uncharacterized protein</fullName>
    </submittedName>
</protein>
<evidence type="ECO:0000313" key="1">
    <source>
        <dbReference type="EMBL" id="KAG2492004.1"/>
    </source>
</evidence>
<gene>
    <name evidence="1" type="ORF">HYH03_009734</name>
</gene>
<reference evidence="1" key="1">
    <citation type="journal article" date="2020" name="bioRxiv">
        <title>Comparative genomics of Chlamydomonas.</title>
        <authorList>
            <person name="Craig R.J."/>
            <person name="Hasan A.R."/>
            <person name="Ness R.W."/>
            <person name="Keightley P.D."/>
        </authorList>
    </citation>
    <scope>NUCLEOTIDE SEQUENCE</scope>
    <source>
        <strain evidence="1">CCAP 11/70</strain>
    </source>
</reference>
<comment type="caution">
    <text evidence="1">The sequence shown here is derived from an EMBL/GenBank/DDBJ whole genome shotgun (WGS) entry which is preliminary data.</text>
</comment>
<accession>A0A835Y6P6</accession>
<dbReference type="AlphaFoldDB" id="A0A835Y6P6"/>
<name>A0A835Y6P6_9CHLO</name>
<evidence type="ECO:0000313" key="2">
    <source>
        <dbReference type="Proteomes" id="UP000612055"/>
    </source>
</evidence>
<sequence length="150" mass="15664">MGKKLTIKDDHVLMTSGVVLTGLGALAAAKPLHKWTTEPVLIKGEGKKCADCWGAVGAEHVGIASMALGARDIVLAANEDALDKTKKNALKVAGFTHLAFAAWAGNCTRRGDFQIPAGATFGAVHAGVAGLCLWRGFRKGDEDKPATKNK</sequence>